<gene>
    <name evidence="2" type="ORF">QNM18_02515</name>
</gene>
<organism evidence="2 3">
    <name type="scientific">Pseudoalteromonas obscura</name>
    <dbReference type="NCBI Taxonomy" id="3048491"/>
    <lineage>
        <taxon>Bacteria</taxon>
        <taxon>Pseudomonadati</taxon>
        <taxon>Pseudomonadota</taxon>
        <taxon>Gammaproteobacteria</taxon>
        <taxon>Alteromonadales</taxon>
        <taxon>Pseudoalteromonadaceae</taxon>
        <taxon>Pseudoalteromonas</taxon>
    </lineage>
</organism>
<feature type="signal peptide" evidence="1">
    <location>
        <begin position="1"/>
        <end position="19"/>
    </location>
</feature>
<dbReference type="SMART" id="SM00710">
    <property type="entry name" value="PbH1"/>
    <property type="match status" value="6"/>
</dbReference>
<protein>
    <recommendedName>
        <fullName evidence="4">Right handed beta helix domain-containing protein</fullName>
    </recommendedName>
</protein>
<reference evidence="2 3" key="1">
    <citation type="submission" date="2023-05" db="EMBL/GenBank/DDBJ databases">
        <title>Pseudoalteromonas ardens sp. nov., Pseudoalteromonas obscura sp. nov., and Pseudoalteromonas umbrosa sp. nov., isolated from the coral Montipora capitata.</title>
        <authorList>
            <person name="Thomas E.M."/>
            <person name="Smith E.M."/>
            <person name="Papke E."/>
            <person name="Shlafstein M.D."/>
            <person name="Oline D.K."/>
            <person name="Videau P."/>
            <person name="Saw J.H."/>
            <person name="Strangman W.K."/>
            <person name="Ushijima B."/>
        </authorList>
    </citation>
    <scope>NUCLEOTIDE SEQUENCE [LARGE SCALE GENOMIC DNA]</scope>
    <source>
        <strain evidence="2 3">P94</strain>
    </source>
</reference>
<accession>A0ABT7EF87</accession>
<evidence type="ECO:0008006" key="4">
    <source>
        <dbReference type="Google" id="ProtNLM"/>
    </source>
</evidence>
<dbReference type="Proteomes" id="UP001231915">
    <property type="component" value="Unassembled WGS sequence"/>
</dbReference>
<proteinExistence type="predicted"/>
<dbReference type="InterPro" id="IPR006626">
    <property type="entry name" value="PbH1"/>
</dbReference>
<feature type="chain" id="PRO_5046193954" description="Right handed beta helix domain-containing protein" evidence="1">
    <location>
        <begin position="20"/>
        <end position="421"/>
    </location>
</feature>
<dbReference type="SUPFAM" id="SSF51126">
    <property type="entry name" value="Pectin lyase-like"/>
    <property type="match status" value="1"/>
</dbReference>
<evidence type="ECO:0000313" key="2">
    <source>
        <dbReference type="EMBL" id="MDK2593939.1"/>
    </source>
</evidence>
<dbReference type="EMBL" id="JASJUT010000001">
    <property type="protein sequence ID" value="MDK2593939.1"/>
    <property type="molecule type" value="Genomic_DNA"/>
</dbReference>
<dbReference type="InterPro" id="IPR011050">
    <property type="entry name" value="Pectin_lyase_fold/virulence"/>
</dbReference>
<dbReference type="Gene3D" id="2.160.20.10">
    <property type="entry name" value="Single-stranded right-handed beta-helix, Pectin lyase-like"/>
    <property type="match status" value="1"/>
</dbReference>
<keyword evidence="3" id="KW-1185">Reference proteome</keyword>
<keyword evidence="1" id="KW-0732">Signal</keyword>
<dbReference type="RefSeq" id="WP_284136216.1">
    <property type="nucleotide sequence ID" value="NZ_JASJUT010000001.1"/>
</dbReference>
<evidence type="ECO:0000256" key="1">
    <source>
        <dbReference type="SAM" id="SignalP"/>
    </source>
</evidence>
<dbReference type="InterPro" id="IPR012334">
    <property type="entry name" value="Pectin_lyas_fold"/>
</dbReference>
<comment type="caution">
    <text evidence="2">The sequence shown here is derived from an EMBL/GenBank/DDBJ whole genome shotgun (WGS) entry which is preliminary data.</text>
</comment>
<evidence type="ECO:0000313" key="3">
    <source>
        <dbReference type="Proteomes" id="UP001231915"/>
    </source>
</evidence>
<name>A0ABT7EF87_9GAMM</name>
<sequence>MKKMCFGILLLILSGHVFAKNIAYLCADPDFKKGHEYREVALRKLIADRSVDAIQICWAQIGLTEPLWINRPLEIMGVGENTRIYAKTKFADNAAMIKFTHNASGSKVYNMLIDGRSRAAKGIEAIGLNGFTVERASIRNFLGTNFKNGSVGHYTEIYPARAIQIKNSGNIDILFNTIENIGGYDTSADKYFDGTSLVGKIHLAHRGIVIYGSFIGSVNVTGNTINNVFGYLDADAIHLQDIHCNTACYPGVVTNNTINNFGKRAIKIQTGNITVHRNRIMSSGLSDSVNNKTIGTTGAAISSYCLIYPCEGNVISNNTIDLQRAFRGIQARGPHFIGNNQVTIRSSHKTGRGHPTYEFSMQLYGGMTHFASNRIVGSAKNPHFGTTNYADGYCVKNVPLTDIGDIKYDCDARLPASVIIR</sequence>